<dbReference type="InterPro" id="IPR058790">
    <property type="entry name" value="BSH_CusB"/>
</dbReference>
<dbReference type="GO" id="GO:0022857">
    <property type="term" value="F:transmembrane transporter activity"/>
    <property type="evidence" value="ECO:0007669"/>
    <property type="project" value="InterPro"/>
</dbReference>
<evidence type="ECO:0000259" key="5">
    <source>
        <dbReference type="Pfam" id="PF25919"/>
    </source>
</evidence>
<evidence type="ECO:0000259" key="6">
    <source>
        <dbReference type="Pfam" id="PF25954"/>
    </source>
</evidence>
<dbReference type="FunFam" id="2.40.30.170:FF:000010">
    <property type="entry name" value="Efflux RND transporter periplasmic adaptor subunit"/>
    <property type="match status" value="1"/>
</dbReference>
<evidence type="ECO:0000259" key="3">
    <source>
        <dbReference type="Pfam" id="PF19335"/>
    </source>
</evidence>
<feature type="domain" description="CzcB-like C-terminal circularly permuted SH3-like" evidence="7">
    <location>
        <begin position="328"/>
        <end position="387"/>
    </location>
</feature>
<dbReference type="SUPFAM" id="SSF111369">
    <property type="entry name" value="HlyD-like secretion proteins"/>
    <property type="match status" value="1"/>
</dbReference>
<dbReference type="AlphaFoldDB" id="A0A0F9XJ59"/>
<dbReference type="PANTHER" id="PTHR30097">
    <property type="entry name" value="CATION EFFLUX SYSTEM PROTEIN CUSB"/>
    <property type="match status" value="1"/>
</dbReference>
<feature type="domain" description="Heavy metal binding" evidence="3">
    <location>
        <begin position="47"/>
        <end position="73"/>
    </location>
</feature>
<name>A0A0F9XJ59_9ZZZZ</name>
<dbReference type="Pfam" id="PF25975">
    <property type="entry name" value="CzcB_C"/>
    <property type="match status" value="1"/>
</dbReference>
<dbReference type="Pfam" id="PF19335">
    <property type="entry name" value="HMBD"/>
    <property type="match status" value="1"/>
</dbReference>
<dbReference type="GO" id="GO:0060003">
    <property type="term" value="P:copper ion export"/>
    <property type="evidence" value="ECO:0007669"/>
    <property type="project" value="TreeGrafter"/>
</dbReference>
<dbReference type="Pfam" id="PF11604">
    <property type="entry name" value="CusF_Ec"/>
    <property type="match status" value="1"/>
</dbReference>
<dbReference type="GO" id="GO:0030288">
    <property type="term" value="C:outer membrane-bounded periplasmic space"/>
    <property type="evidence" value="ECO:0007669"/>
    <property type="project" value="TreeGrafter"/>
</dbReference>
<dbReference type="InterPro" id="IPR045800">
    <property type="entry name" value="HMBD"/>
</dbReference>
<gene>
    <name evidence="8" type="ORF">LCGC14_0211560</name>
</gene>
<dbReference type="GO" id="GO:0046914">
    <property type="term" value="F:transition metal ion binding"/>
    <property type="evidence" value="ECO:0007669"/>
    <property type="project" value="TreeGrafter"/>
</dbReference>
<dbReference type="Pfam" id="PF25869">
    <property type="entry name" value="3HB_CusB"/>
    <property type="match status" value="1"/>
</dbReference>
<reference evidence="8" key="1">
    <citation type="journal article" date="2015" name="Nature">
        <title>Complex archaea that bridge the gap between prokaryotes and eukaryotes.</title>
        <authorList>
            <person name="Spang A."/>
            <person name="Saw J.H."/>
            <person name="Jorgensen S.L."/>
            <person name="Zaremba-Niedzwiedzka K."/>
            <person name="Martijn J."/>
            <person name="Lind A.E."/>
            <person name="van Eijk R."/>
            <person name="Schleper C."/>
            <person name="Guy L."/>
            <person name="Ettema T.J."/>
        </authorList>
    </citation>
    <scope>NUCLEOTIDE SEQUENCE</scope>
</reference>
<dbReference type="GO" id="GO:0016020">
    <property type="term" value="C:membrane"/>
    <property type="evidence" value="ECO:0007669"/>
    <property type="project" value="InterPro"/>
</dbReference>
<evidence type="ECO:0000313" key="8">
    <source>
        <dbReference type="EMBL" id="KKN92098.1"/>
    </source>
</evidence>
<evidence type="ECO:0000259" key="4">
    <source>
        <dbReference type="Pfam" id="PF25869"/>
    </source>
</evidence>
<protein>
    <submittedName>
        <fullName evidence="8">Uncharacterized protein</fullName>
    </submittedName>
</protein>
<dbReference type="PANTHER" id="PTHR30097:SF15">
    <property type="entry name" value="CATION EFFLUX SYSTEM PROTEIN CUSB"/>
    <property type="match status" value="1"/>
</dbReference>
<accession>A0A0F9XJ59</accession>
<dbReference type="InterPro" id="IPR021647">
    <property type="entry name" value="CusF_Ec"/>
</dbReference>
<keyword evidence="2" id="KW-0813">Transport</keyword>
<proteinExistence type="inferred from homology"/>
<feature type="domain" description="CusB-like three alpha-helical bundle" evidence="4">
    <location>
        <begin position="160"/>
        <end position="207"/>
    </location>
</feature>
<evidence type="ECO:0000256" key="1">
    <source>
        <dbReference type="ARBA" id="ARBA00009477"/>
    </source>
</evidence>
<evidence type="ECO:0000259" key="7">
    <source>
        <dbReference type="Pfam" id="PF25975"/>
    </source>
</evidence>
<dbReference type="Gene3D" id="2.40.420.20">
    <property type="match status" value="1"/>
</dbReference>
<dbReference type="InterPro" id="IPR006143">
    <property type="entry name" value="RND_pump_MFP"/>
</dbReference>
<feature type="domain" description="CusB-like barrel-sandwich hybrid" evidence="5">
    <location>
        <begin position="124"/>
        <end position="241"/>
    </location>
</feature>
<dbReference type="InterPro" id="IPR051909">
    <property type="entry name" value="MFP_Cation_Efflux"/>
</dbReference>
<comment type="caution">
    <text evidence="8">The sequence shown here is derived from an EMBL/GenBank/DDBJ whole genome shotgun (WGS) entry which is preliminary data.</text>
</comment>
<dbReference type="NCBIfam" id="TIGR01730">
    <property type="entry name" value="RND_mfp"/>
    <property type="match status" value="1"/>
</dbReference>
<organism evidence="8">
    <name type="scientific">marine sediment metagenome</name>
    <dbReference type="NCBI Taxonomy" id="412755"/>
    <lineage>
        <taxon>unclassified sequences</taxon>
        <taxon>metagenomes</taxon>
        <taxon>ecological metagenomes</taxon>
    </lineage>
</organism>
<dbReference type="Gene3D" id="2.40.50.320">
    <property type="entry name" value="Copper binding periplasmic protein CusF"/>
    <property type="match status" value="1"/>
</dbReference>
<dbReference type="EMBL" id="LAZR01000097">
    <property type="protein sequence ID" value="KKN92098.1"/>
    <property type="molecule type" value="Genomic_DNA"/>
</dbReference>
<dbReference type="GO" id="GO:0015679">
    <property type="term" value="P:plasma membrane copper ion transport"/>
    <property type="evidence" value="ECO:0007669"/>
    <property type="project" value="TreeGrafter"/>
</dbReference>
<dbReference type="InterPro" id="IPR042230">
    <property type="entry name" value="CusF_sf"/>
</dbReference>
<dbReference type="Pfam" id="PF25919">
    <property type="entry name" value="BSH_CusB"/>
    <property type="match status" value="1"/>
</dbReference>
<dbReference type="InterPro" id="IPR058649">
    <property type="entry name" value="CzcB_C"/>
</dbReference>
<dbReference type="InterPro" id="IPR058791">
    <property type="entry name" value="3HB_CusB"/>
</dbReference>
<dbReference type="Gene3D" id="6.10.140.730">
    <property type="match status" value="1"/>
</dbReference>
<dbReference type="Gene3D" id="2.40.50.100">
    <property type="match status" value="1"/>
</dbReference>
<comment type="similarity">
    <text evidence="1">Belongs to the membrane fusion protein (MFP) (TC 8.A.1) family.</text>
</comment>
<sequence>MTCLIKRLALLISLPMIASTMGVASLLLVAVPAQAQPAEQQDKEVLYWYDPMYPQQRFDEPGPSPFMDMDLVPRYAEEGGDGATLKIDPSVIQNLGMRVAAVTREPISQTVSAVGVLTFDMRDVAIVQARSGGFVERVYDRAPEDVVEKGAPLADLLVPEWVAAQEEYLALRGLNEPQLLEAARQRLRLAGMPAEFIQQLERSAKAKSTWTVTSPISGVLQTLDVREGMTLPAGAPLARINGLENVWLEVAVPEAQVGGLAIGQPVEARLSAFPGDTLEGTIEAVLSEANLDSRTVRVRIELPNPEQRLRPGMTAEVTLNRDDEIALLVPTEALIRTGRRTLVMVAEGEGSYRPVEVRTGREAGNNTEVLSGLEEGQQVVASGQFLLDSEASLRGLTGQAPDQPTPAAEPALHEAEGTIVEIEEDTLSLSHGPFKTLGMPGMTMPFPVADPALLEGLETGDRIRVGVRESDEGLLIERIEKLEPADQRSRGDQP</sequence>
<dbReference type="Pfam" id="PF25954">
    <property type="entry name" value="Beta-barrel_RND_2"/>
    <property type="match status" value="1"/>
</dbReference>
<feature type="domain" description="CusB-like beta-barrel" evidence="6">
    <location>
        <begin position="245"/>
        <end position="321"/>
    </location>
</feature>
<dbReference type="InterPro" id="IPR058792">
    <property type="entry name" value="Beta-barrel_RND_2"/>
</dbReference>
<dbReference type="Gene3D" id="2.40.30.170">
    <property type="match status" value="1"/>
</dbReference>
<evidence type="ECO:0000256" key="2">
    <source>
        <dbReference type="ARBA" id="ARBA00022448"/>
    </source>
</evidence>